<keyword evidence="2" id="KW-0472">Membrane</keyword>
<evidence type="ECO:0000313" key="4">
    <source>
        <dbReference type="EMBL" id="QNP50387.1"/>
    </source>
</evidence>
<dbReference type="PIRSF" id="PIRSF036893">
    <property type="entry name" value="Lipocalin_ApoD"/>
    <property type="match status" value="1"/>
</dbReference>
<dbReference type="PANTHER" id="PTHR10612">
    <property type="entry name" value="APOLIPOPROTEIN D"/>
    <property type="match status" value="1"/>
</dbReference>
<comment type="subcellular location">
    <subcellularLocation>
        <location evidence="2">Cell outer membrane</location>
    </subcellularLocation>
</comment>
<dbReference type="Pfam" id="PF08212">
    <property type="entry name" value="Lipocalin_2"/>
    <property type="match status" value="1"/>
</dbReference>
<dbReference type="PROSITE" id="PS00213">
    <property type="entry name" value="LIPOCALIN"/>
    <property type="match status" value="1"/>
</dbReference>
<sequence length="152" mass="17160">MLPVNDFDAPEYMGHWYEIARIDHRFERGMTSTTAQYKLLDDGTVSIVNRGFDPARGTWKQSHAKAKFLGDSSVGSLKVSFFWPFQGGYNVVYVDADYSTAVVIGDDVKYFWILSRSPDMDDATYDRLLEVGRSNGVDVRKVLRVPHGAGVR</sequence>
<proteinExistence type="inferred from homology"/>
<feature type="domain" description="Lipocalin/cytosolic fatty-acid binding" evidence="3">
    <location>
        <begin position="8"/>
        <end position="146"/>
    </location>
</feature>
<evidence type="ECO:0000256" key="2">
    <source>
        <dbReference type="PIRNR" id="PIRNR036893"/>
    </source>
</evidence>
<dbReference type="Proteomes" id="UP000516028">
    <property type="component" value="Chromosome"/>
</dbReference>
<dbReference type="InterPro" id="IPR022271">
    <property type="entry name" value="Lipocalin_ApoD"/>
</dbReference>
<dbReference type="InterPro" id="IPR000566">
    <property type="entry name" value="Lipocln_cytosolic_FA-bd_dom"/>
</dbReference>
<evidence type="ECO:0000313" key="5">
    <source>
        <dbReference type="Proteomes" id="UP000516028"/>
    </source>
</evidence>
<comment type="subunit">
    <text evidence="2">Homodimer.</text>
</comment>
<dbReference type="InterPro" id="IPR012674">
    <property type="entry name" value="Calycin"/>
</dbReference>
<dbReference type="InterPro" id="IPR002446">
    <property type="entry name" value="Lipocalin_bac"/>
</dbReference>
<dbReference type="EMBL" id="CP060783">
    <property type="protein sequence ID" value="QNP50387.1"/>
    <property type="molecule type" value="Genomic_DNA"/>
</dbReference>
<dbReference type="GO" id="GO:0009279">
    <property type="term" value="C:cell outer membrane"/>
    <property type="evidence" value="ECO:0007669"/>
    <property type="project" value="UniProtKB-SubCell"/>
</dbReference>
<protein>
    <recommendedName>
        <fullName evidence="2">Outer membrane lipoprotein Blc</fullName>
    </recommendedName>
</protein>
<dbReference type="SUPFAM" id="SSF50814">
    <property type="entry name" value="Lipocalins"/>
    <property type="match status" value="1"/>
</dbReference>
<accession>A0A7H0GQ21</accession>
<dbReference type="CDD" id="cd19438">
    <property type="entry name" value="lipocalin_Blc-like"/>
    <property type="match status" value="1"/>
</dbReference>
<dbReference type="InterPro" id="IPR022272">
    <property type="entry name" value="Lipocalin_CS"/>
</dbReference>
<dbReference type="GO" id="GO:0006950">
    <property type="term" value="P:response to stress"/>
    <property type="evidence" value="ECO:0007669"/>
    <property type="project" value="UniProtKB-ARBA"/>
</dbReference>
<gene>
    <name evidence="4" type="ORF">H9K75_03735</name>
</gene>
<keyword evidence="2" id="KW-0446">Lipid-binding</keyword>
<dbReference type="KEGG" id="daer:H9K75_03735"/>
<organism evidence="4 5">
    <name type="scientific">Diaphorobacter aerolatus</name>
    <dbReference type="NCBI Taxonomy" id="1288495"/>
    <lineage>
        <taxon>Bacteria</taxon>
        <taxon>Pseudomonadati</taxon>
        <taxon>Pseudomonadota</taxon>
        <taxon>Betaproteobacteria</taxon>
        <taxon>Burkholderiales</taxon>
        <taxon>Comamonadaceae</taxon>
        <taxon>Diaphorobacter</taxon>
    </lineage>
</organism>
<evidence type="ECO:0000256" key="1">
    <source>
        <dbReference type="ARBA" id="ARBA00006889"/>
    </source>
</evidence>
<dbReference type="PANTHER" id="PTHR10612:SF34">
    <property type="entry name" value="APOLIPOPROTEIN D"/>
    <property type="match status" value="1"/>
</dbReference>
<comment type="function">
    <text evidence="2">Involved in the storage or transport of lipids necessary for membrane maintenance under stressful conditions. Displays a binding preference for lysophospholipids.</text>
</comment>
<keyword evidence="5" id="KW-1185">Reference proteome</keyword>
<name>A0A7H0GQ21_9BURK</name>
<comment type="similarity">
    <text evidence="1 2">Belongs to the calycin superfamily. Lipocalin family.</text>
</comment>
<keyword evidence="2" id="KW-0998">Cell outer membrane</keyword>
<evidence type="ECO:0000259" key="3">
    <source>
        <dbReference type="Pfam" id="PF08212"/>
    </source>
</evidence>
<dbReference type="AlphaFoldDB" id="A0A7H0GQ21"/>
<dbReference type="PRINTS" id="PR01171">
    <property type="entry name" value="BCTLIPOCALIN"/>
</dbReference>
<dbReference type="GO" id="GO:0008289">
    <property type="term" value="F:lipid binding"/>
    <property type="evidence" value="ECO:0007669"/>
    <property type="project" value="UniProtKB-UniRule"/>
</dbReference>
<dbReference type="InterPro" id="IPR047202">
    <property type="entry name" value="Lipocalin_Blc-like_dom"/>
</dbReference>
<dbReference type="Gene3D" id="2.40.128.20">
    <property type="match status" value="1"/>
</dbReference>
<keyword evidence="2" id="KW-0449">Lipoprotein</keyword>
<reference evidence="4 5" key="1">
    <citation type="submission" date="2020-08" db="EMBL/GenBank/DDBJ databases">
        <title>Genome sequence of Diaphorobacter aerolatus KACC 16536T.</title>
        <authorList>
            <person name="Hyun D.-W."/>
            <person name="Bae J.-W."/>
        </authorList>
    </citation>
    <scope>NUCLEOTIDE SEQUENCE [LARGE SCALE GENOMIC DNA]</scope>
    <source>
        <strain evidence="4 5">KACC 16536</strain>
    </source>
</reference>